<feature type="domain" description="Beta-ketoacyl synthase-like N-terminal" evidence="1">
    <location>
        <begin position="6"/>
        <end position="106"/>
    </location>
</feature>
<protein>
    <submittedName>
        <fullName evidence="2">PikAII protein</fullName>
    </submittedName>
</protein>
<dbReference type="OrthoDB" id="329835at2759"/>
<evidence type="ECO:0000313" key="3">
    <source>
        <dbReference type="Proteomes" id="UP000601435"/>
    </source>
</evidence>
<accession>A0A812VVL3</accession>
<gene>
    <name evidence="2" type="primary">pikAII</name>
    <name evidence="2" type="ORF">SNEC2469_LOCUS18749</name>
</gene>
<dbReference type="Gene3D" id="3.40.47.10">
    <property type="match status" value="1"/>
</dbReference>
<sequence length="124" mass="14362">YFGAKWDLQEYYDEEGDPDNFKTYCKHLNVLYRSYDTIQDFDYESFGLTREENASLDHRCRLMCEVHKLALQTVDGKVPPSEKGRPWGIFAGLSGQQQDWHYMTGEAKINKHTWANSSTAALVS</sequence>
<dbReference type="InterPro" id="IPR014030">
    <property type="entry name" value="Ketoacyl_synth_N"/>
</dbReference>
<organism evidence="2 3">
    <name type="scientific">Symbiodinium necroappetens</name>
    <dbReference type="NCBI Taxonomy" id="1628268"/>
    <lineage>
        <taxon>Eukaryota</taxon>
        <taxon>Sar</taxon>
        <taxon>Alveolata</taxon>
        <taxon>Dinophyceae</taxon>
        <taxon>Suessiales</taxon>
        <taxon>Symbiodiniaceae</taxon>
        <taxon>Symbiodinium</taxon>
    </lineage>
</organism>
<name>A0A812VVL3_9DINO</name>
<dbReference type="Proteomes" id="UP000601435">
    <property type="component" value="Unassembled WGS sequence"/>
</dbReference>
<reference evidence="2" key="1">
    <citation type="submission" date="2021-02" db="EMBL/GenBank/DDBJ databases">
        <authorList>
            <person name="Dougan E. K."/>
            <person name="Rhodes N."/>
            <person name="Thang M."/>
            <person name="Chan C."/>
        </authorList>
    </citation>
    <scope>NUCLEOTIDE SEQUENCE</scope>
</reference>
<feature type="non-terminal residue" evidence="2">
    <location>
        <position position="124"/>
    </location>
</feature>
<proteinExistence type="predicted"/>
<dbReference type="Pfam" id="PF00109">
    <property type="entry name" value="ketoacyl-synt"/>
    <property type="match status" value="1"/>
</dbReference>
<keyword evidence="3" id="KW-1185">Reference proteome</keyword>
<comment type="caution">
    <text evidence="2">The sequence shown here is derived from an EMBL/GenBank/DDBJ whole genome shotgun (WGS) entry which is preliminary data.</text>
</comment>
<dbReference type="InterPro" id="IPR016039">
    <property type="entry name" value="Thiolase-like"/>
</dbReference>
<evidence type="ECO:0000259" key="1">
    <source>
        <dbReference type="Pfam" id="PF00109"/>
    </source>
</evidence>
<feature type="non-terminal residue" evidence="2">
    <location>
        <position position="1"/>
    </location>
</feature>
<evidence type="ECO:0000313" key="2">
    <source>
        <dbReference type="EMBL" id="CAE7660301.1"/>
    </source>
</evidence>
<dbReference type="GO" id="GO:0016746">
    <property type="term" value="F:acyltransferase activity"/>
    <property type="evidence" value="ECO:0007669"/>
    <property type="project" value="InterPro"/>
</dbReference>
<dbReference type="AlphaFoldDB" id="A0A812VVL3"/>
<dbReference type="EMBL" id="CAJNJA010031738">
    <property type="protein sequence ID" value="CAE7660301.1"/>
    <property type="molecule type" value="Genomic_DNA"/>
</dbReference>